<dbReference type="NCBIfam" id="TIGR00188">
    <property type="entry name" value="rnpA"/>
    <property type="match status" value="1"/>
</dbReference>
<dbReference type="Gene3D" id="3.30.230.10">
    <property type="match status" value="1"/>
</dbReference>
<evidence type="ECO:0000256" key="2">
    <source>
        <dbReference type="ARBA" id="ARBA00022722"/>
    </source>
</evidence>
<dbReference type="GO" id="GO:0004526">
    <property type="term" value="F:ribonuclease P activity"/>
    <property type="evidence" value="ECO:0007669"/>
    <property type="project" value="UniProtKB-UniRule"/>
</dbReference>
<evidence type="ECO:0000256" key="7">
    <source>
        <dbReference type="NCBIfam" id="TIGR00188"/>
    </source>
</evidence>
<dbReference type="PANTHER" id="PTHR33992">
    <property type="entry name" value="RIBONUCLEASE P PROTEIN COMPONENT"/>
    <property type="match status" value="1"/>
</dbReference>
<evidence type="ECO:0000256" key="4">
    <source>
        <dbReference type="ARBA" id="ARBA00022801"/>
    </source>
</evidence>
<evidence type="ECO:0000256" key="1">
    <source>
        <dbReference type="ARBA" id="ARBA00022694"/>
    </source>
</evidence>
<name>A0A517QYS7_9PLAN</name>
<dbReference type="PANTHER" id="PTHR33992:SF1">
    <property type="entry name" value="RIBONUCLEASE P PROTEIN COMPONENT"/>
    <property type="match status" value="1"/>
</dbReference>
<dbReference type="EMBL" id="CP036268">
    <property type="protein sequence ID" value="QDT36806.1"/>
    <property type="molecule type" value="Genomic_DNA"/>
</dbReference>
<evidence type="ECO:0000256" key="5">
    <source>
        <dbReference type="ARBA" id="ARBA00022884"/>
    </source>
</evidence>
<dbReference type="HAMAP" id="MF_00227">
    <property type="entry name" value="RNase_P"/>
    <property type="match status" value="1"/>
</dbReference>
<keyword evidence="9" id="KW-1185">Reference proteome</keyword>
<proteinExistence type="inferred from homology"/>
<dbReference type="EC" id="3.1.26.5" evidence="6 7"/>
<evidence type="ECO:0000256" key="6">
    <source>
        <dbReference type="HAMAP-Rule" id="MF_00227"/>
    </source>
</evidence>
<evidence type="ECO:0000313" key="9">
    <source>
        <dbReference type="Proteomes" id="UP000317318"/>
    </source>
</evidence>
<evidence type="ECO:0000313" key="8">
    <source>
        <dbReference type="EMBL" id="QDT36806.1"/>
    </source>
</evidence>
<protein>
    <recommendedName>
        <fullName evidence="6 7">Ribonuclease P protein component</fullName>
        <shortName evidence="6">RNase P protein</shortName>
        <shortName evidence="6">RNaseP protein</shortName>
        <ecNumber evidence="6 7">3.1.26.5</ecNumber>
    </recommendedName>
    <alternativeName>
        <fullName evidence="6">Protein C5</fullName>
    </alternativeName>
</protein>
<dbReference type="SUPFAM" id="SSF54211">
    <property type="entry name" value="Ribosomal protein S5 domain 2-like"/>
    <property type="match status" value="1"/>
</dbReference>
<accession>A0A517QYS7</accession>
<dbReference type="InterPro" id="IPR000100">
    <property type="entry name" value="RNase_P"/>
</dbReference>
<dbReference type="GO" id="GO:0042781">
    <property type="term" value="F:3'-tRNA processing endoribonuclease activity"/>
    <property type="evidence" value="ECO:0007669"/>
    <property type="project" value="TreeGrafter"/>
</dbReference>
<sequence length="114" mass="13105">MRYGIGNHQRLRKPAEFRRVYDGRVRAGDDRLLVFGLPNDSSVTRFGLSVSRKHGNSVTRSQIKRRLREGFRLTQHELPVGWDLILIPRQGVIANTAEYAKSIRKLAAKLPRKI</sequence>
<evidence type="ECO:0000256" key="3">
    <source>
        <dbReference type="ARBA" id="ARBA00022759"/>
    </source>
</evidence>
<comment type="catalytic activity">
    <reaction evidence="6">
        <text>Endonucleolytic cleavage of RNA, removing 5'-extranucleotides from tRNA precursor.</text>
        <dbReference type="EC" id="3.1.26.5"/>
    </reaction>
</comment>
<keyword evidence="5 6" id="KW-0694">RNA-binding</keyword>
<dbReference type="GO" id="GO:0000049">
    <property type="term" value="F:tRNA binding"/>
    <property type="evidence" value="ECO:0007669"/>
    <property type="project" value="UniProtKB-UniRule"/>
</dbReference>
<keyword evidence="2 6" id="KW-0540">Nuclease</keyword>
<dbReference type="Proteomes" id="UP000317318">
    <property type="component" value="Chromosome"/>
</dbReference>
<keyword evidence="3 6" id="KW-0255">Endonuclease</keyword>
<reference evidence="8 9" key="1">
    <citation type="submission" date="2019-02" db="EMBL/GenBank/DDBJ databases">
        <title>Deep-cultivation of Planctomycetes and their phenomic and genomic characterization uncovers novel biology.</title>
        <authorList>
            <person name="Wiegand S."/>
            <person name="Jogler M."/>
            <person name="Boedeker C."/>
            <person name="Pinto D."/>
            <person name="Vollmers J."/>
            <person name="Rivas-Marin E."/>
            <person name="Kohn T."/>
            <person name="Peeters S.H."/>
            <person name="Heuer A."/>
            <person name="Rast P."/>
            <person name="Oberbeckmann S."/>
            <person name="Bunk B."/>
            <person name="Jeske O."/>
            <person name="Meyerdierks A."/>
            <person name="Storesund J.E."/>
            <person name="Kallscheuer N."/>
            <person name="Luecker S."/>
            <person name="Lage O.M."/>
            <person name="Pohl T."/>
            <person name="Merkel B.J."/>
            <person name="Hornburger P."/>
            <person name="Mueller R.-W."/>
            <person name="Bruemmer F."/>
            <person name="Labrenz M."/>
            <person name="Spormann A.M."/>
            <person name="Op den Camp H."/>
            <person name="Overmann J."/>
            <person name="Amann R."/>
            <person name="Jetten M.S.M."/>
            <person name="Mascher T."/>
            <person name="Medema M.H."/>
            <person name="Devos D.P."/>
            <person name="Kaster A.-K."/>
            <person name="Ovreas L."/>
            <person name="Rohde M."/>
            <person name="Galperin M.Y."/>
            <person name="Jogler C."/>
        </authorList>
    </citation>
    <scope>NUCLEOTIDE SEQUENCE [LARGE SCALE GENOMIC DNA]</scope>
    <source>
        <strain evidence="8 9">Pan189</strain>
    </source>
</reference>
<dbReference type="KEGG" id="svp:Pan189_11690"/>
<keyword evidence="4 6" id="KW-0378">Hydrolase</keyword>
<comment type="similarity">
    <text evidence="6">Belongs to the RnpA family.</text>
</comment>
<dbReference type="GO" id="GO:0001682">
    <property type="term" value="P:tRNA 5'-leader removal"/>
    <property type="evidence" value="ECO:0007669"/>
    <property type="project" value="UniProtKB-UniRule"/>
</dbReference>
<dbReference type="OrthoDB" id="9810867at2"/>
<comment type="function">
    <text evidence="6">RNaseP catalyzes the removal of the 5'-leader sequence from pre-tRNA to produce the mature 5'-terminus. It can also cleave other RNA substrates such as 4.5S RNA. The protein component plays an auxiliary but essential role in vivo by binding to the 5'-leader sequence and broadening the substrate specificity of the ribozyme.</text>
</comment>
<dbReference type="RefSeq" id="WP_145362982.1">
    <property type="nucleotide sequence ID" value="NZ_CP036268.1"/>
</dbReference>
<keyword evidence="1 6" id="KW-0819">tRNA processing</keyword>
<gene>
    <name evidence="6 8" type="primary">rnpA</name>
    <name evidence="8" type="ORF">Pan189_11690</name>
</gene>
<comment type="subunit">
    <text evidence="6">Consists of a catalytic RNA component (M1 or rnpB) and a protein subunit.</text>
</comment>
<dbReference type="InterPro" id="IPR014721">
    <property type="entry name" value="Ribsml_uS5_D2-typ_fold_subgr"/>
</dbReference>
<organism evidence="8 9">
    <name type="scientific">Stratiformator vulcanicus</name>
    <dbReference type="NCBI Taxonomy" id="2527980"/>
    <lineage>
        <taxon>Bacteria</taxon>
        <taxon>Pseudomonadati</taxon>
        <taxon>Planctomycetota</taxon>
        <taxon>Planctomycetia</taxon>
        <taxon>Planctomycetales</taxon>
        <taxon>Planctomycetaceae</taxon>
        <taxon>Stratiformator</taxon>
    </lineage>
</organism>
<dbReference type="InterPro" id="IPR020568">
    <property type="entry name" value="Ribosomal_Su5_D2-typ_SF"/>
</dbReference>
<dbReference type="Pfam" id="PF00825">
    <property type="entry name" value="Ribonuclease_P"/>
    <property type="match status" value="1"/>
</dbReference>
<dbReference type="GO" id="GO:0030677">
    <property type="term" value="C:ribonuclease P complex"/>
    <property type="evidence" value="ECO:0007669"/>
    <property type="project" value="TreeGrafter"/>
</dbReference>
<dbReference type="AlphaFoldDB" id="A0A517QYS7"/>